<dbReference type="SUPFAM" id="SSF103473">
    <property type="entry name" value="MFS general substrate transporter"/>
    <property type="match status" value="1"/>
</dbReference>
<feature type="domain" description="Major facilitator superfamily (MFS) profile" evidence="7">
    <location>
        <begin position="1"/>
        <end position="136"/>
    </location>
</feature>
<evidence type="ECO:0000313" key="9">
    <source>
        <dbReference type="Proteomes" id="UP000018855"/>
    </source>
</evidence>
<evidence type="ECO:0000256" key="6">
    <source>
        <dbReference type="SAM" id="Phobius"/>
    </source>
</evidence>
<proteinExistence type="predicted"/>
<dbReference type="InterPro" id="IPR051337">
    <property type="entry name" value="OPA_Antiporter"/>
</dbReference>
<evidence type="ECO:0000256" key="2">
    <source>
        <dbReference type="ARBA" id="ARBA00022448"/>
    </source>
</evidence>
<feature type="transmembrane region" description="Helical" evidence="6">
    <location>
        <begin position="73"/>
        <end position="99"/>
    </location>
</feature>
<comment type="subcellular location">
    <subcellularLocation>
        <location evidence="1">Cell membrane</location>
        <topology evidence="1">Multi-pass membrane protein</topology>
    </subcellularLocation>
</comment>
<dbReference type="Gene3D" id="1.20.1250.20">
    <property type="entry name" value="MFS general substrate transporter like domains"/>
    <property type="match status" value="1"/>
</dbReference>
<accession>W1V4R4</accession>
<evidence type="ECO:0000259" key="7">
    <source>
        <dbReference type="PROSITE" id="PS50850"/>
    </source>
</evidence>
<organism evidence="8 9">
    <name type="scientific">Veillonella dispar DORA_11</name>
    <dbReference type="NCBI Taxonomy" id="1403949"/>
    <lineage>
        <taxon>Bacteria</taxon>
        <taxon>Bacillati</taxon>
        <taxon>Bacillota</taxon>
        <taxon>Negativicutes</taxon>
        <taxon>Veillonellales</taxon>
        <taxon>Veillonellaceae</taxon>
        <taxon>Veillonella</taxon>
    </lineage>
</organism>
<sequence>HWQLGSYGVPALIAVIIAIAISFLIKESPEREGLPPTSEIIADTAHKAHRSSEAPHMSTREIFVKYVLKNKNAWYVSLVDTFVYMIRFGMLTWLPIYLLQVKGFSKAEMSVAFLFFEWAAIPSTIFAGYISLVGGK</sequence>
<keyword evidence="5 6" id="KW-0472">Membrane</keyword>
<dbReference type="InterPro" id="IPR020846">
    <property type="entry name" value="MFS_dom"/>
</dbReference>
<evidence type="ECO:0000313" key="8">
    <source>
        <dbReference type="EMBL" id="ETI99954.1"/>
    </source>
</evidence>
<feature type="transmembrane region" description="Helical" evidence="6">
    <location>
        <begin position="111"/>
        <end position="132"/>
    </location>
</feature>
<gene>
    <name evidence="8" type="ORF">Q619_VDC00374G0001</name>
</gene>
<dbReference type="PANTHER" id="PTHR43826">
    <property type="entry name" value="GLUCOSE-6-PHOSPHATE EXCHANGER SLC37A4"/>
    <property type="match status" value="1"/>
</dbReference>
<protein>
    <submittedName>
        <fullName evidence="8">Phosphoglycerate transporter</fullName>
    </submittedName>
</protein>
<keyword evidence="3 6" id="KW-0812">Transmembrane</keyword>
<evidence type="ECO:0000256" key="3">
    <source>
        <dbReference type="ARBA" id="ARBA00022692"/>
    </source>
</evidence>
<keyword evidence="4 6" id="KW-1133">Transmembrane helix</keyword>
<evidence type="ECO:0000256" key="4">
    <source>
        <dbReference type="ARBA" id="ARBA00022989"/>
    </source>
</evidence>
<keyword evidence="2" id="KW-0813">Transport</keyword>
<dbReference type="Pfam" id="PF07690">
    <property type="entry name" value="MFS_1"/>
    <property type="match status" value="1"/>
</dbReference>
<dbReference type="AlphaFoldDB" id="W1V4R4"/>
<dbReference type="GO" id="GO:0005886">
    <property type="term" value="C:plasma membrane"/>
    <property type="evidence" value="ECO:0007669"/>
    <property type="project" value="UniProtKB-SubCell"/>
</dbReference>
<dbReference type="Proteomes" id="UP000018855">
    <property type="component" value="Unassembled WGS sequence"/>
</dbReference>
<name>W1V4R4_9FIRM</name>
<dbReference type="GO" id="GO:0035435">
    <property type="term" value="P:phosphate ion transmembrane transport"/>
    <property type="evidence" value="ECO:0007669"/>
    <property type="project" value="TreeGrafter"/>
</dbReference>
<evidence type="ECO:0000256" key="1">
    <source>
        <dbReference type="ARBA" id="ARBA00004651"/>
    </source>
</evidence>
<dbReference type="InterPro" id="IPR011701">
    <property type="entry name" value="MFS"/>
</dbReference>
<dbReference type="InterPro" id="IPR036259">
    <property type="entry name" value="MFS_trans_sf"/>
</dbReference>
<feature type="non-terminal residue" evidence="8">
    <location>
        <position position="136"/>
    </location>
</feature>
<dbReference type="EMBL" id="AZMJ01000374">
    <property type="protein sequence ID" value="ETI99954.1"/>
    <property type="molecule type" value="Genomic_DNA"/>
</dbReference>
<comment type="caution">
    <text evidence="8">The sequence shown here is derived from an EMBL/GenBank/DDBJ whole genome shotgun (WGS) entry which is preliminary data.</text>
</comment>
<dbReference type="PROSITE" id="PS50850">
    <property type="entry name" value="MFS"/>
    <property type="match status" value="1"/>
</dbReference>
<reference evidence="8 9" key="1">
    <citation type="submission" date="2013-12" db="EMBL/GenBank/DDBJ databases">
        <title>A Varibaculum cambriense genome reconstructed from a premature infant gut community with otherwise low bacterial novelty that shifts toward anaerobic metabolism during the third week of life.</title>
        <authorList>
            <person name="Brown C.T."/>
            <person name="Sharon I."/>
            <person name="Thomas B.C."/>
            <person name="Castelle C.J."/>
            <person name="Morowitz M.J."/>
            <person name="Banfield J.F."/>
        </authorList>
    </citation>
    <scope>NUCLEOTIDE SEQUENCE [LARGE SCALE GENOMIC DNA]</scope>
    <source>
        <strain evidence="9">DORA_11</strain>
    </source>
</reference>
<evidence type="ECO:0000256" key="5">
    <source>
        <dbReference type="ARBA" id="ARBA00023136"/>
    </source>
</evidence>
<dbReference type="GO" id="GO:0061513">
    <property type="term" value="F:glucose 6-phosphate:phosphate antiporter activity"/>
    <property type="evidence" value="ECO:0007669"/>
    <property type="project" value="TreeGrafter"/>
</dbReference>
<feature type="non-terminal residue" evidence="8">
    <location>
        <position position="1"/>
    </location>
</feature>
<dbReference type="PANTHER" id="PTHR43826:SF6">
    <property type="entry name" value="GLYCEROL-3-PHOSPHATE TRANSPORTER"/>
    <property type="match status" value="1"/>
</dbReference>
<feature type="transmembrane region" description="Helical" evidence="6">
    <location>
        <begin position="7"/>
        <end position="25"/>
    </location>
</feature>